<comment type="caution">
    <text evidence="3">The sequence shown here is derived from an EMBL/GenBank/DDBJ whole genome shotgun (WGS) entry which is preliminary data.</text>
</comment>
<feature type="chain" id="PRO_5041385946" evidence="2">
    <location>
        <begin position="21"/>
        <end position="88"/>
    </location>
</feature>
<keyword evidence="4" id="KW-1185">Reference proteome</keyword>
<dbReference type="Proteomes" id="UP001177023">
    <property type="component" value="Unassembled WGS sequence"/>
</dbReference>
<evidence type="ECO:0000313" key="4">
    <source>
        <dbReference type="Proteomes" id="UP001177023"/>
    </source>
</evidence>
<protein>
    <submittedName>
        <fullName evidence="3">Uncharacterized protein</fullName>
    </submittedName>
</protein>
<dbReference type="EMBL" id="CATQJA010001039">
    <property type="protein sequence ID" value="CAJ0565438.1"/>
    <property type="molecule type" value="Genomic_DNA"/>
</dbReference>
<feature type="non-terminal residue" evidence="3">
    <location>
        <position position="1"/>
    </location>
</feature>
<evidence type="ECO:0000256" key="2">
    <source>
        <dbReference type="SAM" id="SignalP"/>
    </source>
</evidence>
<keyword evidence="2" id="KW-0732">Signal</keyword>
<evidence type="ECO:0000313" key="3">
    <source>
        <dbReference type="EMBL" id="CAJ0565438.1"/>
    </source>
</evidence>
<feature type="region of interest" description="Disordered" evidence="1">
    <location>
        <begin position="45"/>
        <end position="71"/>
    </location>
</feature>
<gene>
    <name evidence="3" type="ORF">MSPICULIGERA_LOCUS4079</name>
</gene>
<proteinExistence type="predicted"/>
<name>A0AA36CCB6_9BILA</name>
<dbReference type="AlphaFoldDB" id="A0AA36CCB6"/>
<accession>A0AA36CCB6</accession>
<sequence length="88" mass="9607">MLPILRLILVLPSLFDRWSTEEASLCSLHSCGIYPCTQLTYPPSAERTNQGKAANPPAKVPEAPKASPPRHFPSILLVSSLVVLLIFP</sequence>
<feature type="signal peptide" evidence="2">
    <location>
        <begin position="1"/>
        <end position="20"/>
    </location>
</feature>
<reference evidence="3" key="1">
    <citation type="submission" date="2023-06" db="EMBL/GenBank/DDBJ databases">
        <authorList>
            <person name="Delattre M."/>
        </authorList>
    </citation>
    <scope>NUCLEOTIDE SEQUENCE</scope>
    <source>
        <strain evidence="3">AF72</strain>
    </source>
</reference>
<organism evidence="3 4">
    <name type="scientific">Mesorhabditis spiculigera</name>
    <dbReference type="NCBI Taxonomy" id="96644"/>
    <lineage>
        <taxon>Eukaryota</taxon>
        <taxon>Metazoa</taxon>
        <taxon>Ecdysozoa</taxon>
        <taxon>Nematoda</taxon>
        <taxon>Chromadorea</taxon>
        <taxon>Rhabditida</taxon>
        <taxon>Rhabditina</taxon>
        <taxon>Rhabditomorpha</taxon>
        <taxon>Rhabditoidea</taxon>
        <taxon>Rhabditidae</taxon>
        <taxon>Mesorhabditinae</taxon>
        <taxon>Mesorhabditis</taxon>
    </lineage>
</organism>
<evidence type="ECO:0000256" key="1">
    <source>
        <dbReference type="SAM" id="MobiDB-lite"/>
    </source>
</evidence>